<evidence type="ECO:0000313" key="2">
    <source>
        <dbReference type="Proteomes" id="UP001595766"/>
    </source>
</evidence>
<protein>
    <submittedName>
        <fullName evidence="1">Uncharacterized protein</fullName>
    </submittedName>
</protein>
<reference evidence="2" key="1">
    <citation type="journal article" date="2019" name="Int. J. Syst. Evol. Microbiol.">
        <title>The Global Catalogue of Microorganisms (GCM) 10K type strain sequencing project: providing services to taxonomists for standard genome sequencing and annotation.</title>
        <authorList>
            <consortium name="The Broad Institute Genomics Platform"/>
            <consortium name="The Broad Institute Genome Sequencing Center for Infectious Disease"/>
            <person name="Wu L."/>
            <person name="Ma J."/>
        </authorList>
    </citation>
    <scope>NUCLEOTIDE SEQUENCE [LARGE SCALE GENOMIC DNA]</scope>
    <source>
        <strain evidence="2">CECT 8551</strain>
    </source>
</reference>
<comment type="caution">
    <text evidence="1">The sequence shown here is derived from an EMBL/GenBank/DDBJ whole genome shotgun (WGS) entry which is preliminary data.</text>
</comment>
<dbReference type="EMBL" id="JBHSAV010000093">
    <property type="protein sequence ID" value="MFC3978187.1"/>
    <property type="molecule type" value="Genomic_DNA"/>
</dbReference>
<name>A0ABV8ET74_9BACT</name>
<sequence length="132" mass="15302">MRICLVILFVFSSFLAFSQEKIQLDINQSLLLYPEIYFVATFDLDENVTLSSLNQFCEEQDTILFLNQDECSIIKVLPSSIGSDRDIQLLKESVLDFFKNVSNPIDIKSYGREYLPEKYLVFCKPTIKPNIK</sequence>
<accession>A0ABV8ET74</accession>
<organism evidence="1 2">
    <name type="scientific">Belliella kenyensis</name>
    <dbReference type="NCBI Taxonomy" id="1472724"/>
    <lineage>
        <taxon>Bacteria</taxon>
        <taxon>Pseudomonadati</taxon>
        <taxon>Bacteroidota</taxon>
        <taxon>Cytophagia</taxon>
        <taxon>Cytophagales</taxon>
        <taxon>Cyclobacteriaceae</taxon>
        <taxon>Belliella</taxon>
    </lineage>
</organism>
<evidence type="ECO:0000313" key="1">
    <source>
        <dbReference type="EMBL" id="MFC3978187.1"/>
    </source>
</evidence>
<proteinExistence type="predicted"/>
<dbReference type="RefSeq" id="WP_241295638.1">
    <property type="nucleotide sequence ID" value="NZ_JAKZGR010000010.1"/>
</dbReference>
<gene>
    <name evidence="1" type="ORF">ACFOUP_17520</name>
</gene>
<keyword evidence="2" id="KW-1185">Reference proteome</keyword>
<dbReference type="Proteomes" id="UP001595766">
    <property type="component" value="Unassembled WGS sequence"/>
</dbReference>